<feature type="compositionally biased region" description="Basic residues" evidence="1">
    <location>
        <begin position="168"/>
        <end position="178"/>
    </location>
</feature>
<gene>
    <name evidence="2" type="ORF">AAG570_004944</name>
</gene>
<dbReference type="Proteomes" id="UP001558652">
    <property type="component" value="Unassembled WGS sequence"/>
</dbReference>
<organism evidence="2 3">
    <name type="scientific">Ranatra chinensis</name>
    <dbReference type="NCBI Taxonomy" id="642074"/>
    <lineage>
        <taxon>Eukaryota</taxon>
        <taxon>Metazoa</taxon>
        <taxon>Ecdysozoa</taxon>
        <taxon>Arthropoda</taxon>
        <taxon>Hexapoda</taxon>
        <taxon>Insecta</taxon>
        <taxon>Pterygota</taxon>
        <taxon>Neoptera</taxon>
        <taxon>Paraneoptera</taxon>
        <taxon>Hemiptera</taxon>
        <taxon>Heteroptera</taxon>
        <taxon>Panheteroptera</taxon>
        <taxon>Nepomorpha</taxon>
        <taxon>Nepidae</taxon>
        <taxon>Ranatrinae</taxon>
        <taxon>Ranatra</taxon>
    </lineage>
</organism>
<feature type="compositionally biased region" description="Low complexity" evidence="1">
    <location>
        <begin position="131"/>
        <end position="142"/>
    </location>
</feature>
<keyword evidence="3" id="KW-1185">Reference proteome</keyword>
<evidence type="ECO:0000313" key="2">
    <source>
        <dbReference type="EMBL" id="KAL1116471.1"/>
    </source>
</evidence>
<proteinExistence type="predicted"/>
<sequence>MASKRRNMFYQYKKQETTEIACPEECEVLSRRLRSRSLDEKCPEGGALRRLPTVVVEPNFGHDCETTYRIYDRILSEGTLLHFQLPRRSPRTMGPLEGQELGYIPTLPGRPPEDGIGGLHTPTDGQGSGGPSPSLFLLNPSLRHPLSDLNSFRPAATVGGGVESTIHRRERRHPGREP</sequence>
<evidence type="ECO:0000256" key="1">
    <source>
        <dbReference type="SAM" id="MobiDB-lite"/>
    </source>
</evidence>
<comment type="caution">
    <text evidence="2">The sequence shown here is derived from an EMBL/GenBank/DDBJ whole genome shotgun (WGS) entry which is preliminary data.</text>
</comment>
<reference evidence="2 3" key="1">
    <citation type="submission" date="2024-07" db="EMBL/GenBank/DDBJ databases">
        <title>Chromosome-level genome assembly of the water stick insect Ranatra chinensis (Heteroptera: Nepidae).</title>
        <authorList>
            <person name="Liu X."/>
        </authorList>
    </citation>
    <scope>NUCLEOTIDE SEQUENCE [LARGE SCALE GENOMIC DNA]</scope>
    <source>
        <strain evidence="2">Cailab_2021Rc</strain>
        <tissue evidence="2">Muscle</tissue>
    </source>
</reference>
<evidence type="ECO:0000313" key="3">
    <source>
        <dbReference type="Proteomes" id="UP001558652"/>
    </source>
</evidence>
<protein>
    <submittedName>
        <fullName evidence="2">Uncharacterized protein</fullName>
    </submittedName>
</protein>
<feature type="region of interest" description="Disordered" evidence="1">
    <location>
        <begin position="108"/>
        <end position="178"/>
    </location>
</feature>
<dbReference type="AlphaFoldDB" id="A0ABD0XZ20"/>
<name>A0ABD0XZ20_9HEMI</name>
<dbReference type="EMBL" id="JBFDAA010000017">
    <property type="protein sequence ID" value="KAL1116471.1"/>
    <property type="molecule type" value="Genomic_DNA"/>
</dbReference>
<accession>A0ABD0XZ20</accession>